<name>A0A0F6W1X9_9BACT</name>
<protein>
    <recommendedName>
        <fullName evidence="4">Lipoprotein</fullName>
    </recommendedName>
</protein>
<gene>
    <name evidence="2" type="ORF">DB32_002339</name>
</gene>
<dbReference type="Proteomes" id="UP000034883">
    <property type="component" value="Chromosome"/>
</dbReference>
<keyword evidence="1" id="KW-0732">Signal</keyword>
<feature type="chain" id="PRO_5002511793" description="Lipoprotein" evidence="1">
    <location>
        <begin position="20"/>
        <end position="130"/>
    </location>
</feature>
<evidence type="ECO:0000313" key="3">
    <source>
        <dbReference type="Proteomes" id="UP000034883"/>
    </source>
</evidence>
<reference evidence="2 3" key="1">
    <citation type="submission" date="2015-03" db="EMBL/GenBank/DDBJ databases">
        <title>Genome assembly of Sandaracinus amylolyticus DSM 53668.</title>
        <authorList>
            <person name="Sharma G."/>
            <person name="Subramanian S."/>
        </authorList>
    </citation>
    <scope>NUCLEOTIDE SEQUENCE [LARGE SCALE GENOMIC DNA]</scope>
    <source>
        <strain evidence="2 3">DSM 53668</strain>
    </source>
</reference>
<dbReference type="AlphaFoldDB" id="A0A0F6W1X9"/>
<feature type="signal peptide" evidence="1">
    <location>
        <begin position="1"/>
        <end position="19"/>
    </location>
</feature>
<keyword evidence="3" id="KW-1185">Reference proteome</keyword>
<dbReference type="KEGG" id="samy:DB32_002339"/>
<dbReference type="EMBL" id="CP011125">
    <property type="protein sequence ID" value="AKF05190.1"/>
    <property type="molecule type" value="Genomic_DNA"/>
</dbReference>
<dbReference type="RefSeq" id="WP_053232454.1">
    <property type="nucleotide sequence ID" value="NZ_CP011125.1"/>
</dbReference>
<evidence type="ECO:0000313" key="2">
    <source>
        <dbReference type="EMBL" id="AKF05190.1"/>
    </source>
</evidence>
<evidence type="ECO:0000256" key="1">
    <source>
        <dbReference type="SAM" id="SignalP"/>
    </source>
</evidence>
<sequence length="130" mass="13431">MTTRNLLLAIAIAAMPLVAGCKGNKVGTTDCAPGEPVFVSCGCLGVGSCTATPDPVLRICDGTLEEDECTWDVQLGENDDGPMCSRCPGLTVTCPDSGSLLVIARGYYPDEIVDCDWATSPGGPPPPPEE</sequence>
<dbReference type="OrthoDB" id="8066319at2"/>
<evidence type="ECO:0008006" key="4">
    <source>
        <dbReference type="Google" id="ProtNLM"/>
    </source>
</evidence>
<organism evidence="2 3">
    <name type="scientific">Sandaracinus amylolyticus</name>
    <dbReference type="NCBI Taxonomy" id="927083"/>
    <lineage>
        <taxon>Bacteria</taxon>
        <taxon>Pseudomonadati</taxon>
        <taxon>Myxococcota</taxon>
        <taxon>Polyangia</taxon>
        <taxon>Polyangiales</taxon>
        <taxon>Sandaracinaceae</taxon>
        <taxon>Sandaracinus</taxon>
    </lineage>
</organism>
<proteinExistence type="predicted"/>
<dbReference type="PROSITE" id="PS51257">
    <property type="entry name" value="PROKAR_LIPOPROTEIN"/>
    <property type="match status" value="1"/>
</dbReference>
<dbReference type="STRING" id="927083.DB32_002339"/>
<accession>A0A0F6W1X9</accession>